<dbReference type="AlphaFoldDB" id="A0A8H3GCM0"/>
<evidence type="ECO:0000313" key="3">
    <source>
        <dbReference type="Proteomes" id="UP000664534"/>
    </source>
</evidence>
<feature type="region of interest" description="Disordered" evidence="1">
    <location>
        <begin position="238"/>
        <end position="280"/>
    </location>
</feature>
<feature type="region of interest" description="Disordered" evidence="1">
    <location>
        <begin position="377"/>
        <end position="398"/>
    </location>
</feature>
<evidence type="ECO:0000313" key="2">
    <source>
        <dbReference type="EMBL" id="CAF9937626.1"/>
    </source>
</evidence>
<organism evidence="2 3">
    <name type="scientific">Imshaugia aleurites</name>
    <dbReference type="NCBI Taxonomy" id="172621"/>
    <lineage>
        <taxon>Eukaryota</taxon>
        <taxon>Fungi</taxon>
        <taxon>Dikarya</taxon>
        <taxon>Ascomycota</taxon>
        <taxon>Pezizomycotina</taxon>
        <taxon>Lecanoromycetes</taxon>
        <taxon>OSLEUM clade</taxon>
        <taxon>Lecanoromycetidae</taxon>
        <taxon>Lecanorales</taxon>
        <taxon>Lecanorineae</taxon>
        <taxon>Parmeliaceae</taxon>
        <taxon>Imshaugia</taxon>
    </lineage>
</organism>
<feature type="compositionally biased region" description="Polar residues" evidence="1">
    <location>
        <begin position="70"/>
        <end position="83"/>
    </location>
</feature>
<feature type="region of interest" description="Disordered" evidence="1">
    <location>
        <begin position="41"/>
        <end position="83"/>
    </location>
</feature>
<dbReference type="Proteomes" id="UP000664534">
    <property type="component" value="Unassembled WGS sequence"/>
</dbReference>
<comment type="caution">
    <text evidence="2">The sequence shown here is derived from an EMBL/GenBank/DDBJ whole genome shotgun (WGS) entry which is preliminary data.</text>
</comment>
<feature type="compositionally biased region" description="Low complexity" evidence="1">
    <location>
        <begin position="238"/>
        <end position="253"/>
    </location>
</feature>
<name>A0A8H3GCM0_9LECA</name>
<accession>A0A8H3GCM0</accession>
<proteinExistence type="predicted"/>
<reference evidence="2" key="1">
    <citation type="submission" date="2021-03" db="EMBL/GenBank/DDBJ databases">
        <authorList>
            <person name="Tagirdzhanova G."/>
        </authorList>
    </citation>
    <scope>NUCLEOTIDE SEQUENCE</scope>
</reference>
<dbReference type="OrthoDB" id="194358at2759"/>
<feature type="region of interest" description="Disordered" evidence="1">
    <location>
        <begin position="196"/>
        <end position="222"/>
    </location>
</feature>
<keyword evidence="3" id="KW-1185">Reference proteome</keyword>
<gene>
    <name evidence="2" type="ORF">IMSHALPRED_000483</name>
</gene>
<dbReference type="EMBL" id="CAJPDT010000101">
    <property type="protein sequence ID" value="CAF9937626.1"/>
    <property type="molecule type" value="Genomic_DNA"/>
</dbReference>
<protein>
    <submittedName>
        <fullName evidence="2">Uncharacterized protein</fullName>
    </submittedName>
</protein>
<sequence>MFGYVLCLDGSQDRQQNLTAQRNHRKLGATRPKSIRELTRIGVPGRRLKEQSQSASSEHSSDSHELQEPSLISSYPSTAPSATKSLPTFSPILQSQFMDDTTMGDDITVKSMLPWTTYDSMISEMPLSTSTDFSNYPMSQGCTCNGVTGPCARHMDEIRYQTLNTNMSAPSQFMSPFPESHVRSVYEGNNAGEFKMQQQQQPQVTLHHQPSDHSFSASISSTPSKSVTSVINLYENSPPTYQISTPSSSSSEISHPHNDNHNHNHHHSPNLNEHEPTASDTTRFKTLLEAVNASGFLDFDCMVAAYYTASFEKSSVPAMAQRASRSRRLVKTLREIHESSERWPRWEARGFRESAMESARAICVDEIEKLAQHLNRTRSLGPESSASPSTLHGLGITASPQNNINLDPPIAEDHKLLAQSTMLPEDVEAAAQDEAPHLWAFFTELAGPQVNNYIFGFTQALEKVATGDGVMVAYCVYVQTVMIK</sequence>
<evidence type="ECO:0000256" key="1">
    <source>
        <dbReference type="SAM" id="MobiDB-lite"/>
    </source>
</evidence>